<dbReference type="AlphaFoldDB" id="A0ABD3CV69"/>
<keyword evidence="3" id="KW-1185">Reference proteome</keyword>
<evidence type="ECO:0000256" key="1">
    <source>
        <dbReference type="SAM" id="MobiDB-lite"/>
    </source>
</evidence>
<evidence type="ECO:0000313" key="2">
    <source>
        <dbReference type="EMBL" id="KAL3632462.1"/>
    </source>
</evidence>
<accession>A0ABD3CV69</accession>
<reference evidence="3" key="1">
    <citation type="journal article" date="2024" name="IScience">
        <title>Strigolactones Initiate the Formation of Haustorium-like Structures in Castilleja.</title>
        <authorList>
            <person name="Buerger M."/>
            <person name="Peterson D."/>
            <person name="Chory J."/>
        </authorList>
    </citation>
    <scope>NUCLEOTIDE SEQUENCE [LARGE SCALE GENOMIC DNA]</scope>
</reference>
<dbReference type="Proteomes" id="UP001632038">
    <property type="component" value="Unassembled WGS sequence"/>
</dbReference>
<gene>
    <name evidence="2" type="ORF">CASFOL_025446</name>
</gene>
<feature type="region of interest" description="Disordered" evidence="1">
    <location>
        <begin position="31"/>
        <end position="85"/>
    </location>
</feature>
<proteinExistence type="predicted"/>
<comment type="caution">
    <text evidence="2">The sequence shown here is derived from an EMBL/GenBank/DDBJ whole genome shotgun (WGS) entry which is preliminary data.</text>
</comment>
<feature type="compositionally biased region" description="Basic and acidic residues" evidence="1">
    <location>
        <begin position="70"/>
        <end position="79"/>
    </location>
</feature>
<name>A0ABD3CV69_9LAMI</name>
<evidence type="ECO:0000313" key="3">
    <source>
        <dbReference type="Proteomes" id="UP001632038"/>
    </source>
</evidence>
<dbReference type="EMBL" id="JAVIJP010000032">
    <property type="protein sequence ID" value="KAL3632462.1"/>
    <property type="molecule type" value="Genomic_DNA"/>
</dbReference>
<feature type="compositionally biased region" description="Polar residues" evidence="1">
    <location>
        <begin position="36"/>
        <end position="46"/>
    </location>
</feature>
<sequence length="228" mass="25315">MSSPCNMPRLVRCRVKDFASCFYACRLPPLEEETDNSPSKQPSSHRVSSDGPKVIGSKAASGAHKARKKTYVENGDKSSSRNLSRNVSRVSEYINGSEPRFADEDYIVFCFREDGKIDMINDGINYNKSSSSSEIDDGHELIISAATNLRPVINMNKEDEINEINSIEQPNSPTQMDSFESCDSNLSDTSTSSFAFPTLGINWIGSPVHMPRPEKPEARCLSPNCCRF</sequence>
<organism evidence="2 3">
    <name type="scientific">Castilleja foliolosa</name>
    <dbReference type="NCBI Taxonomy" id="1961234"/>
    <lineage>
        <taxon>Eukaryota</taxon>
        <taxon>Viridiplantae</taxon>
        <taxon>Streptophyta</taxon>
        <taxon>Embryophyta</taxon>
        <taxon>Tracheophyta</taxon>
        <taxon>Spermatophyta</taxon>
        <taxon>Magnoliopsida</taxon>
        <taxon>eudicotyledons</taxon>
        <taxon>Gunneridae</taxon>
        <taxon>Pentapetalae</taxon>
        <taxon>asterids</taxon>
        <taxon>lamiids</taxon>
        <taxon>Lamiales</taxon>
        <taxon>Orobanchaceae</taxon>
        <taxon>Pedicularideae</taxon>
        <taxon>Castillejinae</taxon>
        <taxon>Castilleja</taxon>
    </lineage>
</organism>
<protein>
    <submittedName>
        <fullName evidence="2">Uncharacterized protein</fullName>
    </submittedName>
</protein>